<evidence type="ECO:0000313" key="1">
    <source>
        <dbReference type="EMBL" id="KAG0419975.1"/>
    </source>
</evidence>
<dbReference type="Proteomes" id="UP000805193">
    <property type="component" value="Unassembled WGS sequence"/>
</dbReference>
<reference evidence="1 2" key="1">
    <citation type="journal article" date="2020" name="Cell">
        <title>Large-Scale Comparative Analyses of Tick Genomes Elucidate Their Genetic Diversity and Vector Capacities.</title>
        <authorList>
            <consortium name="Tick Genome and Microbiome Consortium (TIGMIC)"/>
            <person name="Jia N."/>
            <person name="Wang J."/>
            <person name="Shi W."/>
            <person name="Du L."/>
            <person name="Sun Y."/>
            <person name="Zhan W."/>
            <person name="Jiang J.F."/>
            <person name="Wang Q."/>
            <person name="Zhang B."/>
            <person name="Ji P."/>
            <person name="Bell-Sakyi L."/>
            <person name="Cui X.M."/>
            <person name="Yuan T.T."/>
            <person name="Jiang B.G."/>
            <person name="Yang W.F."/>
            <person name="Lam T.T."/>
            <person name="Chang Q.C."/>
            <person name="Ding S.J."/>
            <person name="Wang X.J."/>
            <person name="Zhu J.G."/>
            <person name="Ruan X.D."/>
            <person name="Zhao L."/>
            <person name="Wei J.T."/>
            <person name="Ye R.Z."/>
            <person name="Que T.C."/>
            <person name="Du C.H."/>
            <person name="Zhou Y.H."/>
            <person name="Cheng J.X."/>
            <person name="Dai P.F."/>
            <person name="Guo W.B."/>
            <person name="Han X.H."/>
            <person name="Huang E.J."/>
            <person name="Li L.F."/>
            <person name="Wei W."/>
            <person name="Gao Y.C."/>
            <person name="Liu J.Z."/>
            <person name="Shao H.Z."/>
            <person name="Wang X."/>
            <person name="Wang C.C."/>
            <person name="Yang T.C."/>
            <person name="Huo Q.B."/>
            <person name="Li W."/>
            <person name="Chen H.Y."/>
            <person name="Chen S.E."/>
            <person name="Zhou L.G."/>
            <person name="Ni X.B."/>
            <person name="Tian J.H."/>
            <person name="Sheng Y."/>
            <person name="Liu T."/>
            <person name="Pan Y.S."/>
            <person name="Xia L.Y."/>
            <person name="Li J."/>
            <person name="Zhao F."/>
            <person name="Cao W.C."/>
        </authorList>
    </citation>
    <scope>NUCLEOTIDE SEQUENCE [LARGE SCALE GENOMIC DNA]</scope>
    <source>
        <strain evidence="1">Iper-2018</strain>
    </source>
</reference>
<sequence>MLSVVSTERLLTALERARRDVVLHVFSAVCLLILWRCLPPEARFLLGWVGTILTFGALTLAVAWLLERFLPNPKLDPTGKAVLITGCDRGFGELLARRLDSEGFKVFAGCLFPESVEARALEERSVSGLRVIPLDVTKDQQVADAVQELERTLGKHHLWAVVCNAGVNLFLEFEWMSQRDVSWMFDVNVHGTVRVVRAFLPLLRRSRGRLVLVSSYAGRVAPMWIVPYAMTKAAIIALADGLSRELAKWKISVSTIEPTYYLTDINPRTEEHMFGKFAELPESVRVAYSECYARDRCSGIVRFLKRISRTDLSEVVDAMTDAVSRTRSRRYYRCDGTVSWCLTLLFFSLPSFFADVAVAMTWGSKYSPDRKGMLKRIRGHTGKGS</sequence>
<organism evidence="1 2">
    <name type="scientific">Ixodes persulcatus</name>
    <name type="common">Taiga tick</name>
    <dbReference type="NCBI Taxonomy" id="34615"/>
    <lineage>
        <taxon>Eukaryota</taxon>
        <taxon>Metazoa</taxon>
        <taxon>Ecdysozoa</taxon>
        <taxon>Arthropoda</taxon>
        <taxon>Chelicerata</taxon>
        <taxon>Arachnida</taxon>
        <taxon>Acari</taxon>
        <taxon>Parasitiformes</taxon>
        <taxon>Ixodida</taxon>
        <taxon>Ixodoidea</taxon>
        <taxon>Ixodidae</taxon>
        <taxon>Ixodinae</taxon>
        <taxon>Ixodes</taxon>
    </lineage>
</organism>
<protein>
    <submittedName>
        <fullName evidence="1">Uncharacterized protein</fullName>
    </submittedName>
</protein>
<accession>A0AC60PHK0</accession>
<comment type="caution">
    <text evidence="1">The sequence shown here is derived from an EMBL/GenBank/DDBJ whole genome shotgun (WGS) entry which is preliminary data.</text>
</comment>
<gene>
    <name evidence="1" type="ORF">HPB47_003760</name>
</gene>
<evidence type="ECO:0000313" key="2">
    <source>
        <dbReference type="Proteomes" id="UP000805193"/>
    </source>
</evidence>
<keyword evidence="2" id="KW-1185">Reference proteome</keyword>
<proteinExistence type="predicted"/>
<dbReference type="EMBL" id="JABSTQ010010556">
    <property type="protein sequence ID" value="KAG0419975.1"/>
    <property type="molecule type" value="Genomic_DNA"/>
</dbReference>
<name>A0AC60PHK0_IXOPE</name>